<keyword evidence="6" id="KW-1185">Reference proteome</keyword>
<keyword evidence="2" id="KW-0808">Transferase</keyword>
<dbReference type="PANTHER" id="PTHR43464">
    <property type="entry name" value="METHYLTRANSFERASE"/>
    <property type="match status" value="1"/>
</dbReference>
<dbReference type="Pfam" id="PF13649">
    <property type="entry name" value="Methyltransf_25"/>
    <property type="match status" value="1"/>
</dbReference>
<name>A0ABP9L4Z3_9NOCA</name>
<evidence type="ECO:0000313" key="6">
    <source>
        <dbReference type="Proteomes" id="UP001500603"/>
    </source>
</evidence>
<reference evidence="6" key="1">
    <citation type="journal article" date="2019" name="Int. J. Syst. Evol. Microbiol.">
        <title>The Global Catalogue of Microorganisms (GCM) 10K type strain sequencing project: providing services to taxonomists for standard genome sequencing and annotation.</title>
        <authorList>
            <consortium name="The Broad Institute Genomics Platform"/>
            <consortium name="The Broad Institute Genome Sequencing Center for Infectious Disease"/>
            <person name="Wu L."/>
            <person name="Ma J."/>
        </authorList>
    </citation>
    <scope>NUCLEOTIDE SEQUENCE [LARGE SCALE GENOMIC DNA]</scope>
    <source>
        <strain evidence="6">JCM 18298</strain>
    </source>
</reference>
<dbReference type="PANTHER" id="PTHR43464:SF19">
    <property type="entry name" value="UBIQUINONE BIOSYNTHESIS O-METHYLTRANSFERASE, MITOCHONDRIAL"/>
    <property type="match status" value="1"/>
</dbReference>
<evidence type="ECO:0000256" key="1">
    <source>
        <dbReference type="ARBA" id="ARBA00022603"/>
    </source>
</evidence>
<protein>
    <submittedName>
        <fullName evidence="5">Class I SAM-dependent methyltransferase</fullName>
    </submittedName>
</protein>
<dbReference type="InterPro" id="IPR029063">
    <property type="entry name" value="SAM-dependent_MTases_sf"/>
</dbReference>
<dbReference type="InterPro" id="IPR041698">
    <property type="entry name" value="Methyltransf_25"/>
</dbReference>
<dbReference type="GO" id="GO:0032259">
    <property type="term" value="P:methylation"/>
    <property type="evidence" value="ECO:0007669"/>
    <property type="project" value="UniProtKB-KW"/>
</dbReference>
<proteinExistence type="predicted"/>
<accession>A0ABP9L4Z3</accession>
<organism evidence="5 6">
    <name type="scientific">Nocardia callitridis</name>
    <dbReference type="NCBI Taxonomy" id="648753"/>
    <lineage>
        <taxon>Bacteria</taxon>
        <taxon>Bacillati</taxon>
        <taxon>Actinomycetota</taxon>
        <taxon>Actinomycetes</taxon>
        <taxon>Mycobacteriales</taxon>
        <taxon>Nocardiaceae</taxon>
        <taxon>Nocardia</taxon>
    </lineage>
</organism>
<feature type="domain" description="Methyltransferase" evidence="4">
    <location>
        <begin position="59"/>
        <end position="153"/>
    </location>
</feature>
<dbReference type="RefSeq" id="WP_345499834.1">
    <property type="nucleotide sequence ID" value="NZ_BAABJM010000010.1"/>
</dbReference>
<comment type="caution">
    <text evidence="5">The sequence shown here is derived from an EMBL/GenBank/DDBJ whole genome shotgun (WGS) entry which is preliminary data.</text>
</comment>
<sequence length="239" mass="26279">MTQSDATPLPDPATIDFEQAYQNKTLVEGVVMQRLPWDIGKPQALLVAAEQAGRLSGDVLDIGCGPGDTSIFLAGLGYHVTGLDVSPTALEQARERAAEREVAVTFAVADATDLAGYDERFDTVVSSALLHCLPYAQRVEHVAALHRVLRPGGRLIQFCFTREDYDQPYAPFPIDENELRTGFAAPKWEIVSLERGRYQAVMPKEAVQAIVNERQGKALEFDAEGWIQLPVWALEAVRA</sequence>
<dbReference type="SUPFAM" id="SSF53335">
    <property type="entry name" value="S-adenosyl-L-methionine-dependent methyltransferases"/>
    <property type="match status" value="1"/>
</dbReference>
<evidence type="ECO:0000256" key="3">
    <source>
        <dbReference type="ARBA" id="ARBA00022691"/>
    </source>
</evidence>
<dbReference type="Proteomes" id="UP001500603">
    <property type="component" value="Unassembled WGS sequence"/>
</dbReference>
<dbReference type="GO" id="GO:0008168">
    <property type="term" value="F:methyltransferase activity"/>
    <property type="evidence" value="ECO:0007669"/>
    <property type="project" value="UniProtKB-KW"/>
</dbReference>
<evidence type="ECO:0000259" key="4">
    <source>
        <dbReference type="Pfam" id="PF13649"/>
    </source>
</evidence>
<dbReference type="Gene3D" id="3.40.50.150">
    <property type="entry name" value="Vaccinia Virus protein VP39"/>
    <property type="match status" value="1"/>
</dbReference>
<keyword evidence="3" id="KW-0949">S-adenosyl-L-methionine</keyword>
<evidence type="ECO:0000313" key="5">
    <source>
        <dbReference type="EMBL" id="GAA5069362.1"/>
    </source>
</evidence>
<gene>
    <name evidence="5" type="ORF">GCM10023318_60560</name>
</gene>
<dbReference type="EMBL" id="BAABJM010000010">
    <property type="protein sequence ID" value="GAA5069362.1"/>
    <property type="molecule type" value="Genomic_DNA"/>
</dbReference>
<dbReference type="CDD" id="cd02440">
    <property type="entry name" value="AdoMet_MTases"/>
    <property type="match status" value="1"/>
</dbReference>
<keyword evidence="1 5" id="KW-0489">Methyltransferase</keyword>
<evidence type="ECO:0000256" key="2">
    <source>
        <dbReference type="ARBA" id="ARBA00022679"/>
    </source>
</evidence>